<dbReference type="EMBL" id="ML992666">
    <property type="protein sequence ID" value="KAF2215513.1"/>
    <property type="molecule type" value="Genomic_DNA"/>
</dbReference>
<keyword evidence="2" id="KW-1185">Reference proteome</keyword>
<proteinExistence type="predicted"/>
<dbReference type="Proteomes" id="UP000799539">
    <property type="component" value="Unassembled WGS sequence"/>
</dbReference>
<sequence length="101" mass="11679">MFLIPTVDVISFVRLRVALLDHIYGTYLGQELEWKDHLFPLASPIGIRNFRCRRLYDPKAAQTESKRRDDDGNLVMVLIIRSQMLVPSSTDMGSVDTMMYE</sequence>
<name>A0A6A6FQ08_9PEZI</name>
<evidence type="ECO:0000313" key="2">
    <source>
        <dbReference type="Proteomes" id="UP000799539"/>
    </source>
</evidence>
<organism evidence="1 2">
    <name type="scientific">Cercospora zeae-maydis SCOH1-5</name>
    <dbReference type="NCBI Taxonomy" id="717836"/>
    <lineage>
        <taxon>Eukaryota</taxon>
        <taxon>Fungi</taxon>
        <taxon>Dikarya</taxon>
        <taxon>Ascomycota</taxon>
        <taxon>Pezizomycotina</taxon>
        <taxon>Dothideomycetes</taxon>
        <taxon>Dothideomycetidae</taxon>
        <taxon>Mycosphaerellales</taxon>
        <taxon>Mycosphaerellaceae</taxon>
        <taxon>Cercospora</taxon>
    </lineage>
</organism>
<protein>
    <submittedName>
        <fullName evidence="1">Uncharacterized protein</fullName>
    </submittedName>
</protein>
<accession>A0A6A6FQ08</accession>
<evidence type="ECO:0000313" key="1">
    <source>
        <dbReference type="EMBL" id="KAF2215513.1"/>
    </source>
</evidence>
<gene>
    <name evidence="1" type="ORF">CERZMDRAFT_94914</name>
</gene>
<reference evidence="1" key="1">
    <citation type="journal article" date="2020" name="Stud. Mycol.">
        <title>101 Dothideomycetes genomes: a test case for predicting lifestyles and emergence of pathogens.</title>
        <authorList>
            <person name="Haridas S."/>
            <person name="Albert R."/>
            <person name="Binder M."/>
            <person name="Bloem J."/>
            <person name="Labutti K."/>
            <person name="Salamov A."/>
            <person name="Andreopoulos B."/>
            <person name="Baker S."/>
            <person name="Barry K."/>
            <person name="Bills G."/>
            <person name="Bluhm B."/>
            <person name="Cannon C."/>
            <person name="Castanera R."/>
            <person name="Culley D."/>
            <person name="Daum C."/>
            <person name="Ezra D."/>
            <person name="Gonzalez J."/>
            <person name="Henrissat B."/>
            <person name="Kuo A."/>
            <person name="Liang C."/>
            <person name="Lipzen A."/>
            <person name="Lutzoni F."/>
            <person name="Magnuson J."/>
            <person name="Mondo S."/>
            <person name="Nolan M."/>
            <person name="Ohm R."/>
            <person name="Pangilinan J."/>
            <person name="Park H.-J."/>
            <person name="Ramirez L."/>
            <person name="Alfaro M."/>
            <person name="Sun H."/>
            <person name="Tritt A."/>
            <person name="Yoshinaga Y."/>
            <person name="Zwiers L.-H."/>
            <person name="Turgeon B."/>
            <person name="Goodwin S."/>
            <person name="Spatafora J."/>
            <person name="Crous P."/>
            <person name="Grigoriev I."/>
        </authorList>
    </citation>
    <scope>NUCLEOTIDE SEQUENCE</scope>
    <source>
        <strain evidence="1">SCOH1-5</strain>
    </source>
</reference>
<dbReference type="AlphaFoldDB" id="A0A6A6FQ08"/>